<feature type="domain" description="Type I restriction modification DNA specificity" evidence="5">
    <location>
        <begin position="23"/>
        <end position="195"/>
    </location>
</feature>
<dbReference type="PANTHER" id="PTHR30408">
    <property type="entry name" value="TYPE-1 RESTRICTION ENZYME ECOKI SPECIFICITY PROTEIN"/>
    <property type="match status" value="1"/>
</dbReference>
<accession>A0A0E3RKI3</accession>
<dbReference type="InterPro" id="IPR052021">
    <property type="entry name" value="Type-I_RS_S_subunit"/>
</dbReference>
<comment type="similarity">
    <text evidence="1">Belongs to the type-I restriction system S methylase family.</text>
</comment>
<dbReference type="GO" id="GO:0009307">
    <property type="term" value="P:DNA restriction-modification system"/>
    <property type="evidence" value="ECO:0007669"/>
    <property type="project" value="UniProtKB-KW"/>
</dbReference>
<dbReference type="REBASE" id="109171">
    <property type="entry name" value="S.MmaS6ORF1700P"/>
</dbReference>
<dbReference type="GO" id="GO:0003677">
    <property type="term" value="F:DNA binding"/>
    <property type="evidence" value="ECO:0007669"/>
    <property type="project" value="UniProtKB-KW"/>
</dbReference>
<dbReference type="Gene3D" id="3.90.220.20">
    <property type="entry name" value="DNA methylase specificity domains"/>
    <property type="match status" value="2"/>
</dbReference>
<evidence type="ECO:0000256" key="2">
    <source>
        <dbReference type="ARBA" id="ARBA00022747"/>
    </source>
</evidence>
<dbReference type="AlphaFoldDB" id="A0A0E3RKI3"/>
<keyword evidence="3" id="KW-0238">DNA-binding</keyword>
<dbReference type="PATRIC" id="fig|213585.10.peg.2160"/>
<feature type="compositionally biased region" description="Acidic residues" evidence="4">
    <location>
        <begin position="454"/>
        <end position="491"/>
    </location>
</feature>
<evidence type="ECO:0000259" key="5">
    <source>
        <dbReference type="Pfam" id="PF01420"/>
    </source>
</evidence>
<name>A0A0E3RKI3_METMZ</name>
<proteinExistence type="inferred from homology"/>
<dbReference type="HOGENOM" id="CLU_021095_1_2_2"/>
<dbReference type="EMBL" id="CP009512">
    <property type="protein sequence ID" value="AKB64900.1"/>
    <property type="molecule type" value="Genomic_DNA"/>
</dbReference>
<gene>
    <name evidence="6" type="ORF">MSMAS_1704</name>
</gene>
<evidence type="ECO:0000256" key="4">
    <source>
        <dbReference type="SAM" id="MobiDB-lite"/>
    </source>
</evidence>
<organism evidence="6 7">
    <name type="scientific">Methanosarcina mazei S-6</name>
    <dbReference type="NCBI Taxonomy" id="213585"/>
    <lineage>
        <taxon>Archaea</taxon>
        <taxon>Methanobacteriati</taxon>
        <taxon>Methanobacteriota</taxon>
        <taxon>Stenosarchaea group</taxon>
        <taxon>Methanomicrobia</taxon>
        <taxon>Methanosarcinales</taxon>
        <taxon>Methanosarcinaceae</taxon>
        <taxon>Methanosarcina</taxon>
    </lineage>
</organism>
<evidence type="ECO:0000313" key="7">
    <source>
        <dbReference type="Proteomes" id="UP000033097"/>
    </source>
</evidence>
<dbReference type="GeneID" id="24839389"/>
<dbReference type="RefSeq" id="WP_048046461.1">
    <property type="nucleotide sequence ID" value="NZ_CP009512.1"/>
</dbReference>
<evidence type="ECO:0000313" key="6">
    <source>
        <dbReference type="EMBL" id="AKB64900.1"/>
    </source>
</evidence>
<dbReference type="KEGG" id="mmj:MSMAS_1704"/>
<dbReference type="Proteomes" id="UP000033097">
    <property type="component" value="Chromosome"/>
</dbReference>
<dbReference type="STRING" id="213585.MSMAS_1704"/>
<dbReference type="InterPro" id="IPR000055">
    <property type="entry name" value="Restrct_endonuc_typeI_TRD"/>
</dbReference>
<dbReference type="Gene3D" id="1.10.287.1120">
    <property type="entry name" value="Bipartite methylase S protein"/>
    <property type="match status" value="1"/>
</dbReference>
<keyword evidence="2" id="KW-0680">Restriction system</keyword>
<dbReference type="PANTHER" id="PTHR30408:SF12">
    <property type="entry name" value="TYPE I RESTRICTION ENZYME MJAVIII SPECIFICITY SUBUNIT"/>
    <property type="match status" value="1"/>
</dbReference>
<reference evidence="6 7" key="1">
    <citation type="submission" date="2014-07" db="EMBL/GenBank/DDBJ databases">
        <title>Methanogenic archaea and the global carbon cycle.</title>
        <authorList>
            <person name="Henriksen J.R."/>
            <person name="Luke J."/>
            <person name="Reinhart S."/>
            <person name="Benedict M.N."/>
            <person name="Youngblut N.D."/>
            <person name="Metcalf M.E."/>
            <person name="Whitaker R.J."/>
            <person name="Metcalf W.W."/>
        </authorList>
    </citation>
    <scope>NUCLEOTIDE SEQUENCE [LARGE SCALE GENOMIC DNA]</scope>
    <source>
        <strain evidence="6 7">S-6</strain>
    </source>
</reference>
<dbReference type="Pfam" id="PF01420">
    <property type="entry name" value="Methylase_S"/>
    <property type="match status" value="2"/>
</dbReference>
<dbReference type="EC" id="3.1.21.3" evidence="6"/>
<sequence>MLHNLKPYPAYKDSGVPWLGEMPENWEIKRLKHISTLHGRIGFHGLSSSDYGSDGIIVVSGSNFRDWHVEWNRCHRISEDWYEKDKNIQLKNGDLLVTKDGTIGKTAIVNELIEKAVLNSGVIVVRPKMPIQYENRYLLYLINSKVFDAFIDIKKTGATIHHLYEATFNNFSISLPPLSEQSTIVRYLDYIDRRIRRYIRTKQKLIKLLEEQKQAIIHQAVTRGLDPNVKLKPSGVEWLGEIPEHWEIVALKQLCSLLRDGTHLPPARQSIGVPLLSVRNIVGGRFVNRDDDSFISFSDYEQLCRSFVVQQNDVLLAIVGATLGKVAIVPAMSTFHIQRSLAIFRPKRHKLFYDYLAFFLRGPAFQRALWKTVAFSAQPGIYLSTLGAFRIAVPPLAEQKQIVLKVSQHTEQVQQAIDKARCEISLLREYRTRLIADVVTGKLDVREVAANLPEETDEKESFEDSLAEDDELENNEIEDEQAGELEEEVPA</sequence>
<dbReference type="InterPro" id="IPR044946">
    <property type="entry name" value="Restrct_endonuc_typeI_TRD_sf"/>
</dbReference>
<dbReference type="CDD" id="cd17246">
    <property type="entry name" value="RMtype1_S_SonII-TRD2-CR2_like"/>
    <property type="match status" value="1"/>
</dbReference>
<evidence type="ECO:0000256" key="1">
    <source>
        <dbReference type="ARBA" id="ARBA00010923"/>
    </source>
</evidence>
<feature type="domain" description="Type I restriction modification DNA specificity" evidence="5">
    <location>
        <begin position="243"/>
        <end position="411"/>
    </location>
</feature>
<dbReference type="GO" id="GO:0009035">
    <property type="term" value="F:type I site-specific deoxyribonuclease activity"/>
    <property type="evidence" value="ECO:0007669"/>
    <property type="project" value="UniProtKB-EC"/>
</dbReference>
<dbReference type="SUPFAM" id="SSF116734">
    <property type="entry name" value="DNA methylase specificity domain"/>
    <property type="match status" value="2"/>
</dbReference>
<feature type="region of interest" description="Disordered" evidence="4">
    <location>
        <begin position="452"/>
        <end position="491"/>
    </location>
</feature>
<evidence type="ECO:0000256" key="3">
    <source>
        <dbReference type="ARBA" id="ARBA00023125"/>
    </source>
</evidence>
<protein>
    <submittedName>
        <fullName evidence="6">Type I restriction-modification system, specificity subunit S</fullName>
        <ecNumber evidence="6">3.1.21.3</ecNumber>
    </submittedName>
</protein>
<keyword evidence="6" id="KW-0378">Hydrolase</keyword>